<proteinExistence type="inferred from homology"/>
<evidence type="ECO:0000256" key="1">
    <source>
        <dbReference type="ARBA" id="ARBA00008078"/>
    </source>
</evidence>
<comment type="catalytic activity">
    <reaction evidence="4">
        <text>pretRNA = a 3'-half-tRNA molecule with a 5'-OH end + a 5'-half-tRNA molecule with a 2',3'-cyclic phosphate end + an intron with a 2',3'-cyclic phosphate and a 5'-hydroxyl terminus.</text>
        <dbReference type="EC" id="4.6.1.16"/>
    </reaction>
</comment>
<dbReference type="Pfam" id="PF01974">
    <property type="entry name" value="tRNA_int_endo"/>
    <property type="match status" value="1"/>
</dbReference>
<dbReference type="Gene3D" id="3.30.70.330">
    <property type="match status" value="1"/>
</dbReference>
<dbReference type="SUPFAM" id="SSF54928">
    <property type="entry name" value="RNA-binding domain, RBD"/>
    <property type="match status" value="1"/>
</dbReference>
<dbReference type="Proteomes" id="UP001153076">
    <property type="component" value="Unassembled WGS sequence"/>
</dbReference>
<protein>
    <recommendedName>
        <fullName evidence="2">tRNA-intron lyase</fullName>
        <ecNumber evidence="2">4.6.1.16</ecNumber>
    </recommendedName>
</protein>
<dbReference type="GO" id="GO:0000379">
    <property type="term" value="P:tRNA-type intron splice site recognition and cleavage"/>
    <property type="evidence" value="ECO:0007669"/>
    <property type="project" value="TreeGrafter"/>
</dbReference>
<dbReference type="Pfam" id="PF02778">
    <property type="entry name" value="tRNA_int_endo_N"/>
    <property type="match status" value="1"/>
</dbReference>
<dbReference type="AlphaFoldDB" id="A0A9Q1QRM5"/>
<dbReference type="Gene3D" id="3.40.1350.10">
    <property type="match status" value="1"/>
</dbReference>
<dbReference type="InterPro" id="IPR006677">
    <property type="entry name" value="tRNA_intron_Endonuc_cat-like"/>
</dbReference>
<dbReference type="GO" id="GO:0005737">
    <property type="term" value="C:cytoplasm"/>
    <property type="evidence" value="ECO:0007669"/>
    <property type="project" value="TreeGrafter"/>
</dbReference>
<evidence type="ECO:0000256" key="3">
    <source>
        <dbReference type="ARBA" id="ARBA00022884"/>
    </source>
</evidence>
<accession>A0A9Q1QRM5</accession>
<dbReference type="EMBL" id="JAKOGI010000002">
    <property type="protein sequence ID" value="KAJ8452833.1"/>
    <property type="molecule type" value="Genomic_DNA"/>
</dbReference>
<comment type="caution">
    <text evidence="7">The sequence shown here is derived from an EMBL/GenBank/DDBJ whole genome shotgun (WGS) entry which is preliminary data.</text>
</comment>
<name>A0A9Q1QRM5_9CARY</name>
<comment type="similarity">
    <text evidence="1">Belongs to the tRNA-intron endonuclease family.</text>
</comment>
<dbReference type="SMART" id="SM00360">
    <property type="entry name" value="RRM"/>
    <property type="match status" value="1"/>
</dbReference>
<dbReference type="InterPro" id="IPR012677">
    <property type="entry name" value="Nucleotide-bd_a/b_plait_sf"/>
</dbReference>
<dbReference type="CDD" id="cd21608">
    <property type="entry name" value="RRM2_NsCP33_like"/>
    <property type="match status" value="1"/>
</dbReference>
<organism evidence="7 8">
    <name type="scientific">Carnegiea gigantea</name>
    <dbReference type="NCBI Taxonomy" id="171969"/>
    <lineage>
        <taxon>Eukaryota</taxon>
        <taxon>Viridiplantae</taxon>
        <taxon>Streptophyta</taxon>
        <taxon>Embryophyta</taxon>
        <taxon>Tracheophyta</taxon>
        <taxon>Spermatophyta</taxon>
        <taxon>Magnoliopsida</taxon>
        <taxon>eudicotyledons</taxon>
        <taxon>Gunneridae</taxon>
        <taxon>Pentapetalae</taxon>
        <taxon>Caryophyllales</taxon>
        <taxon>Cactineae</taxon>
        <taxon>Cactaceae</taxon>
        <taxon>Cactoideae</taxon>
        <taxon>Echinocereeae</taxon>
        <taxon>Carnegiea</taxon>
    </lineage>
</organism>
<dbReference type="SUPFAM" id="SSF53032">
    <property type="entry name" value="tRNA-intron endonuclease catalytic domain-like"/>
    <property type="match status" value="1"/>
</dbReference>
<evidence type="ECO:0000259" key="6">
    <source>
        <dbReference type="PROSITE" id="PS50102"/>
    </source>
</evidence>
<dbReference type="InterPro" id="IPR006678">
    <property type="entry name" value="tRNA_intron_Endonuc_N"/>
</dbReference>
<dbReference type="Pfam" id="PF00076">
    <property type="entry name" value="RRM_1"/>
    <property type="match status" value="1"/>
</dbReference>
<dbReference type="CDD" id="cd22363">
    <property type="entry name" value="tRNA-intron_lyase_C"/>
    <property type="match status" value="1"/>
</dbReference>
<dbReference type="EC" id="4.6.1.16" evidence="2"/>
<sequence>MNRLTMFVRTALAASHNPMPVFRFYCSPSSSVPAPANNKLFVAGLSWSVDERSLLDAFSNFGEVTEVRIMYDKATGRSRGFGFVYFAKDDDAQNAKDAMDGKALLGRPLRISFALEKVRGAPIVVPCIRGSEDADGFPGAKHWALLLHVICCLNGLISGCSVLLEADPEQSELLNRACFGRLVITSEKDKQWYELGLEEAFYLSNALRCLNIVGNDGTVKSNAELWDYMSSRIEMFPELYKAYCHLRMKNWVVRSGSQYGVDYVAYHHHPALVHSEYAVLVLSERNANSNARLRLWSDMYCTIRLAGGVAKTLLVLHVQGNGSGTDCAACLKNFEIEERTIRRWIPEQSREEKGVKSHSRT</sequence>
<dbReference type="PANTHER" id="PTHR21227">
    <property type="entry name" value="TRNA-SPLICING ENDONUCLEASE SUBUNIT SEN2"/>
    <property type="match status" value="1"/>
</dbReference>
<dbReference type="InterPro" id="IPR035979">
    <property type="entry name" value="RBD_domain_sf"/>
</dbReference>
<dbReference type="GO" id="GO:0000213">
    <property type="term" value="F:tRNA-intron lyase activity"/>
    <property type="evidence" value="ECO:0007669"/>
    <property type="project" value="UniProtKB-EC"/>
</dbReference>
<dbReference type="OrthoDB" id="10249562at2759"/>
<dbReference type="PROSITE" id="PS50102">
    <property type="entry name" value="RRM"/>
    <property type="match status" value="1"/>
</dbReference>
<evidence type="ECO:0000256" key="5">
    <source>
        <dbReference type="PROSITE-ProRule" id="PRU00176"/>
    </source>
</evidence>
<dbReference type="InterPro" id="IPR000504">
    <property type="entry name" value="RRM_dom"/>
</dbReference>
<dbReference type="InterPro" id="IPR011856">
    <property type="entry name" value="tRNA_endonuc-like_dom_sf"/>
</dbReference>
<dbReference type="InterPro" id="IPR006676">
    <property type="entry name" value="tRNA_splic"/>
</dbReference>
<keyword evidence="8" id="KW-1185">Reference proteome</keyword>
<feature type="domain" description="RRM" evidence="6">
    <location>
        <begin position="38"/>
        <end position="116"/>
    </location>
</feature>
<dbReference type="GO" id="GO:0003723">
    <property type="term" value="F:RNA binding"/>
    <property type="evidence" value="ECO:0007669"/>
    <property type="project" value="UniProtKB-UniRule"/>
</dbReference>
<dbReference type="InterPro" id="IPR048289">
    <property type="entry name" value="RRM2_NsCP33-like"/>
</dbReference>
<evidence type="ECO:0000313" key="7">
    <source>
        <dbReference type="EMBL" id="KAJ8452833.1"/>
    </source>
</evidence>
<dbReference type="InterPro" id="IPR036167">
    <property type="entry name" value="tRNA_intron_Endo_cat-like_sf"/>
</dbReference>
<evidence type="ECO:0000256" key="4">
    <source>
        <dbReference type="ARBA" id="ARBA00034031"/>
    </source>
</evidence>
<dbReference type="GO" id="GO:0000214">
    <property type="term" value="C:tRNA-intron endonuclease complex"/>
    <property type="evidence" value="ECO:0007669"/>
    <property type="project" value="TreeGrafter"/>
</dbReference>
<evidence type="ECO:0000256" key="2">
    <source>
        <dbReference type="ARBA" id="ARBA00012573"/>
    </source>
</evidence>
<keyword evidence="3 5" id="KW-0694">RNA-binding</keyword>
<evidence type="ECO:0000313" key="8">
    <source>
        <dbReference type="Proteomes" id="UP001153076"/>
    </source>
</evidence>
<dbReference type="PANTHER" id="PTHR21227:SF0">
    <property type="entry name" value="TRNA-SPLICING ENDONUCLEASE SUBUNIT SEN2"/>
    <property type="match status" value="1"/>
</dbReference>
<reference evidence="7" key="1">
    <citation type="submission" date="2022-04" db="EMBL/GenBank/DDBJ databases">
        <title>Carnegiea gigantea Genome sequencing and assembly v2.</title>
        <authorList>
            <person name="Copetti D."/>
            <person name="Sanderson M.J."/>
            <person name="Burquez A."/>
            <person name="Wojciechowski M.F."/>
        </authorList>
    </citation>
    <scope>NUCLEOTIDE SEQUENCE</scope>
    <source>
        <strain evidence="7">SGP5-SGP5p</strain>
        <tissue evidence="7">Aerial part</tissue>
    </source>
</reference>
<gene>
    <name evidence="7" type="ORF">Cgig2_014596</name>
</gene>